<evidence type="ECO:0000256" key="2">
    <source>
        <dbReference type="ARBA" id="ARBA00022692"/>
    </source>
</evidence>
<feature type="transmembrane region" description="Helical" evidence="5">
    <location>
        <begin position="12"/>
        <end position="34"/>
    </location>
</feature>
<protein>
    <submittedName>
        <fullName evidence="6">4-hydroxybenzoate polyprenyltransferase</fullName>
        <ecNumber evidence="6">2.5.1.39</ecNumber>
    </submittedName>
</protein>
<dbReference type="Proteomes" id="UP000569951">
    <property type="component" value="Unassembled WGS sequence"/>
</dbReference>
<dbReference type="Gene3D" id="1.10.357.140">
    <property type="entry name" value="UbiA prenyltransferase"/>
    <property type="match status" value="1"/>
</dbReference>
<sequence>MTVRWITYQRERFPLVAHLPLVALITLCALAFSAPAFPPAALTVAAIACTLLLFFELRVLDEFKDYADDLAHRPYRPVPRGLVTLRELGQAGLAAAAVQLLLTVLLRPQALGLLLLVWAYMGLMAREFFVPAWLKARPLPYLLSHLAVVPLIVLFASSWAWLPGPPPERLGGLLLVSLLAGALLELGRKLRAPGDEEAGVQTYSALWGLRRALAAWLALAAAGVLAAALTAQSLALLAAGAAAWLLLLALARRAALEATRRRVKPFELFSALWIAGLYLGLGVRA</sequence>
<organism evidence="6 7">
    <name type="scientific">Deinobacterium chartae</name>
    <dbReference type="NCBI Taxonomy" id="521158"/>
    <lineage>
        <taxon>Bacteria</taxon>
        <taxon>Thermotogati</taxon>
        <taxon>Deinococcota</taxon>
        <taxon>Deinococci</taxon>
        <taxon>Deinococcales</taxon>
        <taxon>Deinococcaceae</taxon>
        <taxon>Deinobacterium</taxon>
    </lineage>
</organism>
<reference evidence="6 7" key="1">
    <citation type="submission" date="2020-08" db="EMBL/GenBank/DDBJ databases">
        <title>Genomic Encyclopedia of Type Strains, Phase IV (KMG-IV): sequencing the most valuable type-strain genomes for metagenomic binning, comparative biology and taxonomic classification.</title>
        <authorList>
            <person name="Goeker M."/>
        </authorList>
    </citation>
    <scope>NUCLEOTIDE SEQUENCE [LARGE SCALE GENOMIC DNA]</scope>
    <source>
        <strain evidence="6 7">DSM 21458</strain>
    </source>
</reference>
<evidence type="ECO:0000256" key="5">
    <source>
        <dbReference type="SAM" id="Phobius"/>
    </source>
</evidence>
<feature type="transmembrane region" description="Helical" evidence="5">
    <location>
        <begin position="110"/>
        <end position="129"/>
    </location>
</feature>
<evidence type="ECO:0000256" key="4">
    <source>
        <dbReference type="ARBA" id="ARBA00023136"/>
    </source>
</evidence>
<dbReference type="GO" id="GO:0008412">
    <property type="term" value="F:4-hydroxybenzoate polyprenyltransferase activity"/>
    <property type="evidence" value="ECO:0007669"/>
    <property type="project" value="UniProtKB-EC"/>
</dbReference>
<keyword evidence="7" id="KW-1185">Reference proteome</keyword>
<name>A0A841I2L5_9DEIO</name>
<dbReference type="Pfam" id="PF01040">
    <property type="entry name" value="UbiA"/>
    <property type="match status" value="1"/>
</dbReference>
<dbReference type="AlphaFoldDB" id="A0A841I2L5"/>
<feature type="transmembrane region" description="Helical" evidence="5">
    <location>
        <begin position="208"/>
        <end position="228"/>
    </location>
</feature>
<evidence type="ECO:0000313" key="7">
    <source>
        <dbReference type="Proteomes" id="UP000569951"/>
    </source>
</evidence>
<keyword evidence="6" id="KW-0808">Transferase</keyword>
<dbReference type="EMBL" id="JACHHG010000012">
    <property type="protein sequence ID" value="MBB6099513.1"/>
    <property type="molecule type" value="Genomic_DNA"/>
</dbReference>
<dbReference type="InterPro" id="IPR044878">
    <property type="entry name" value="UbiA_sf"/>
</dbReference>
<dbReference type="EC" id="2.5.1.39" evidence="6"/>
<evidence type="ECO:0000313" key="6">
    <source>
        <dbReference type="EMBL" id="MBB6099513.1"/>
    </source>
</evidence>
<evidence type="ECO:0000256" key="3">
    <source>
        <dbReference type="ARBA" id="ARBA00022989"/>
    </source>
</evidence>
<dbReference type="RefSeq" id="WP_183988263.1">
    <property type="nucleotide sequence ID" value="NZ_JACHHG010000012.1"/>
</dbReference>
<feature type="transmembrane region" description="Helical" evidence="5">
    <location>
        <begin position="234"/>
        <end position="251"/>
    </location>
</feature>
<dbReference type="GO" id="GO:0016020">
    <property type="term" value="C:membrane"/>
    <property type="evidence" value="ECO:0007669"/>
    <property type="project" value="UniProtKB-SubCell"/>
</dbReference>
<evidence type="ECO:0000256" key="1">
    <source>
        <dbReference type="ARBA" id="ARBA00004141"/>
    </source>
</evidence>
<comment type="subcellular location">
    <subcellularLocation>
        <location evidence="1">Membrane</location>
        <topology evidence="1">Multi-pass membrane protein</topology>
    </subcellularLocation>
</comment>
<keyword evidence="4 5" id="KW-0472">Membrane</keyword>
<comment type="caution">
    <text evidence="6">The sequence shown here is derived from an EMBL/GenBank/DDBJ whole genome shotgun (WGS) entry which is preliminary data.</text>
</comment>
<feature type="transmembrane region" description="Helical" evidence="5">
    <location>
        <begin position="168"/>
        <end position="187"/>
    </location>
</feature>
<feature type="transmembrane region" description="Helical" evidence="5">
    <location>
        <begin position="263"/>
        <end position="281"/>
    </location>
</feature>
<feature type="transmembrane region" description="Helical" evidence="5">
    <location>
        <begin position="141"/>
        <end position="162"/>
    </location>
</feature>
<accession>A0A841I2L5</accession>
<feature type="transmembrane region" description="Helical" evidence="5">
    <location>
        <begin position="40"/>
        <end position="60"/>
    </location>
</feature>
<proteinExistence type="predicted"/>
<keyword evidence="2 5" id="KW-0812">Transmembrane</keyword>
<dbReference type="InterPro" id="IPR000537">
    <property type="entry name" value="UbiA_prenyltransferase"/>
</dbReference>
<gene>
    <name evidence="6" type="ORF">HNR42_002963</name>
</gene>
<keyword evidence="3 5" id="KW-1133">Transmembrane helix</keyword>